<evidence type="ECO:0000256" key="3">
    <source>
        <dbReference type="ARBA" id="ARBA00023295"/>
    </source>
</evidence>
<dbReference type="InterPro" id="IPR013783">
    <property type="entry name" value="Ig-like_fold"/>
</dbReference>
<dbReference type="EMBL" id="JACXAI010000023">
    <property type="protein sequence ID" value="MBD1381898.1"/>
    <property type="molecule type" value="Genomic_DNA"/>
</dbReference>
<evidence type="ECO:0000256" key="2">
    <source>
        <dbReference type="ARBA" id="ARBA00022801"/>
    </source>
</evidence>
<dbReference type="InterPro" id="IPR036156">
    <property type="entry name" value="Beta-gal/glucu_dom_sf"/>
</dbReference>
<dbReference type="Pfam" id="PF02837">
    <property type="entry name" value="Glyco_hydro_2_N"/>
    <property type="match status" value="1"/>
</dbReference>
<feature type="domain" description="Glycoside hydrolase family 2 immunoglobulin-like beta-sandwich" evidence="4">
    <location>
        <begin position="218"/>
        <end position="291"/>
    </location>
</feature>
<evidence type="ECO:0000313" key="7">
    <source>
        <dbReference type="EMBL" id="MBD1381898.1"/>
    </source>
</evidence>
<keyword evidence="3" id="KW-0326">Glycosidase</keyword>
<dbReference type="Gene3D" id="2.60.120.260">
    <property type="entry name" value="Galactose-binding domain-like"/>
    <property type="match status" value="1"/>
</dbReference>
<dbReference type="AlphaFoldDB" id="A0A926NJU2"/>
<organism evidence="7 8">
    <name type="scientific">Metabacillus arenae</name>
    <dbReference type="NCBI Taxonomy" id="2771434"/>
    <lineage>
        <taxon>Bacteria</taxon>
        <taxon>Bacillati</taxon>
        <taxon>Bacillota</taxon>
        <taxon>Bacilli</taxon>
        <taxon>Bacillales</taxon>
        <taxon>Bacillaceae</taxon>
        <taxon>Metabacillus</taxon>
    </lineage>
</organism>
<comment type="caution">
    <text evidence="7">The sequence shown here is derived from an EMBL/GenBank/DDBJ whole genome shotgun (WGS) entry which is preliminary data.</text>
</comment>
<comment type="similarity">
    <text evidence="1">Belongs to the glycosyl hydrolase 2 family.</text>
</comment>
<proteinExistence type="inferred from homology"/>
<dbReference type="Pfam" id="PF02836">
    <property type="entry name" value="Glyco_hydro_2_C"/>
    <property type="match status" value="1"/>
</dbReference>
<keyword evidence="8" id="KW-1185">Reference proteome</keyword>
<dbReference type="InterPro" id="IPR017853">
    <property type="entry name" value="GH"/>
</dbReference>
<dbReference type="Proteomes" id="UP000626844">
    <property type="component" value="Unassembled WGS sequence"/>
</dbReference>
<evidence type="ECO:0000256" key="1">
    <source>
        <dbReference type="ARBA" id="ARBA00007401"/>
    </source>
</evidence>
<dbReference type="InterPro" id="IPR008979">
    <property type="entry name" value="Galactose-bd-like_sf"/>
</dbReference>
<dbReference type="SUPFAM" id="SSF49303">
    <property type="entry name" value="beta-Galactosidase/glucuronidase domain"/>
    <property type="match status" value="1"/>
</dbReference>
<name>A0A926NJU2_9BACI</name>
<dbReference type="Gene3D" id="3.20.20.80">
    <property type="entry name" value="Glycosidases"/>
    <property type="match status" value="1"/>
</dbReference>
<dbReference type="Pfam" id="PF00703">
    <property type="entry name" value="Glyco_hydro_2"/>
    <property type="match status" value="1"/>
</dbReference>
<reference evidence="7" key="1">
    <citation type="submission" date="2020-09" db="EMBL/GenBank/DDBJ databases">
        <title>A novel bacterium of genus Bacillus, isolated from South China Sea.</title>
        <authorList>
            <person name="Huang H."/>
            <person name="Mo K."/>
            <person name="Hu Y."/>
        </authorList>
    </citation>
    <scope>NUCLEOTIDE SEQUENCE</scope>
    <source>
        <strain evidence="7">IB182487</strain>
    </source>
</reference>
<protein>
    <submittedName>
        <fullName evidence="7">Glycoside hydrolase family 2</fullName>
    </submittedName>
</protein>
<dbReference type="InterPro" id="IPR006104">
    <property type="entry name" value="Glyco_hydro_2_N"/>
</dbReference>
<evidence type="ECO:0000259" key="4">
    <source>
        <dbReference type="Pfam" id="PF00703"/>
    </source>
</evidence>
<dbReference type="InterPro" id="IPR006103">
    <property type="entry name" value="Glyco_hydro_2_cat"/>
</dbReference>
<dbReference type="PANTHER" id="PTHR42732">
    <property type="entry name" value="BETA-GALACTOSIDASE"/>
    <property type="match status" value="1"/>
</dbReference>
<dbReference type="GO" id="GO:0004553">
    <property type="term" value="F:hydrolase activity, hydrolyzing O-glycosyl compounds"/>
    <property type="evidence" value="ECO:0007669"/>
    <property type="project" value="InterPro"/>
</dbReference>
<evidence type="ECO:0000259" key="5">
    <source>
        <dbReference type="Pfam" id="PF02836"/>
    </source>
</evidence>
<dbReference type="InterPro" id="IPR051913">
    <property type="entry name" value="GH2_Domain-Containing"/>
</dbReference>
<dbReference type="SUPFAM" id="SSF51445">
    <property type="entry name" value="(Trans)glycosidases"/>
    <property type="match status" value="1"/>
</dbReference>
<accession>A0A926NJU2</accession>
<dbReference type="SUPFAM" id="SSF49785">
    <property type="entry name" value="Galactose-binding domain-like"/>
    <property type="match status" value="1"/>
</dbReference>
<sequence length="590" mass="69132">MSQIMKNNKNYPRPQFFRKEWQNLNGEWEFVFDDQNVGKKSKWFDSFPGNQKITVPFTYETKASGVGEEAFHPCVWYKSSISIDKRYKDQKKKILHFEGADYLTEVWVNGQFVGRHEGGYSRFSFDVTNFLLTDSENSLVVRVEDSISTFQPRGKQRWLDENFGCWYVQTTGIWKTVWLEYLEDETHLGCIKLTPEIDNHSLLMGYEMEGVNVGEDLTLVAKVSFKDQPIREVSLKVNRSHDQVKIKIDHEFEAWKVKFWSPENPNLYDLELLLYKGERKIDHVYSYFGMRKISIENGKVLLNNTPIYQKLILDQGYWDETHLTPPSEEALIKDIDSIIAMGYNGVRKHQKIEDERFLYWCDVKGLFVWSEMASAYEFGDKAIEKFTNEWIEVVKQNYNHPSIVTWVPFNESWGISAIFVNAQQQFFTESVYNLTKAIDPMRPVIVNDGWEHTVSDIITLHDYEADGDNLLDRYEVKESILQNKIPFNQHKYAFAKGYSYKGQPVIISEYGGIAFKSEQGWGYGAQVSSIEDFLSRFQKVTDSIKKLDWVSGYCYTQITDVQQEINGFLKENREPKMELNKIKEINDKRI</sequence>
<dbReference type="Gene3D" id="2.60.40.10">
    <property type="entry name" value="Immunoglobulins"/>
    <property type="match status" value="1"/>
</dbReference>
<dbReference type="PANTHER" id="PTHR42732:SF3">
    <property type="entry name" value="HYDROLASE"/>
    <property type="match status" value="1"/>
</dbReference>
<gene>
    <name evidence="7" type="ORF">IC621_16840</name>
</gene>
<dbReference type="InterPro" id="IPR006102">
    <property type="entry name" value="Ig-like_GH2"/>
</dbReference>
<evidence type="ECO:0000259" key="6">
    <source>
        <dbReference type="Pfam" id="PF02837"/>
    </source>
</evidence>
<keyword evidence="2 7" id="KW-0378">Hydrolase</keyword>
<evidence type="ECO:0000313" key="8">
    <source>
        <dbReference type="Proteomes" id="UP000626844"/>
    </source>
</evidence>
<feature type="domain" description="Glycosyl hydrolases family 2 sugar binding" evidence="6">
    <location>
        <begin position="22"/>
        <end position="143"/>
    </location>
</feature>
<dbReference type="GO" id="GO:0005975">
    <property type="term" value="P:carbohydrate metabolic process"/>
    <property type="evidence" value="ECO:0007669"/>
    <property type="project" value="InterPro"/>
</dbReference>
<feature type="domain" description="Glycoside hydrolase family 2 catalytic" evidence="5">
    <location>
        <begin position="294"/>
        <end position="585"/>
    </location>
</feature>